<gene>
    <name evidence="3" type="ORF">K5L94_08535</name>
</gene>
<organism evidence="3 4">
    <name type="scientific">Stenotrophomonas forensis</name>
    <dbReference type="NCBI Taxonomy" id="2871169"/>
    <lineage>
        <taxon>Bacteria</taxon>
        <taxon>Pseudomonadati</taxon>
        <taxon>Pseudomonadota</taxon>
        <taxon>Gammaproteobacteria</taxon>
        <taxon>Lysobacterales</taxon>
        <taxon>Lysobacteraceae</taxon>
        <taxon>Stenotrophomonas</taxon>
        <taxon>Stenotrophomonas maltophilia group</taxon>
    </lineage>
</organism>
<name>A0ABY7Y5Q2_9GAMM</name>
<reference evidence="3 4" key="1">
    <citation type="submission" date="2021-08" db="EMBL/GenBank/DDBJ databases">
        <title>Stenotrophomonas forensis sp. nov., isolated from contaminated viral transport media.</title>
        <authorList>
            <person name="Nguyen S.V."/>
            <person name="Edwards D."/>
            <person name="Scott S."/>
            <person name="Doss J."/>
            <person name="Merid S."/>
            <person name="Zelaya E."/>
            <person name="Maza C."/>
            <person name="Mann M."/>
            <person name="Hamilton B."/>
            <person name="Blackwell R."/>
            <person name="Tran A."/>
            <person name="Hauser J."/>
        </authorList>
    </citation>
    <scope>NUCLEOTIDE SEQUENCE [LARGE SCALE GENOMIC DNA]</scope>
    <source>
        <strain evidence="3 4">DFS-20110405</strain>
    </source>
</reference>
<evidence type="ECO:0000313" key="3">
    <source>
        <dbReference type="EMBL" id="WDM65304.1"/>
    </source>
</evidence>
<keyword evidence="2" id="KW-0472">Membrane</keyword>
<feature type="region of interest" description="Disordered" evidence="1">
    <location>
        <begin position="82"/>
        <end position="101"/>
    </location>
</feature>
<proteinExistence type="predicted"/>
<sequence length="101" mass="10533">MHERVAKLETVVANLATKVDIEALRADIERGQKENRAWMLATVLALFAGILGAGGLVLTALKPSSAQQSAVMAAPQPIIIQIPPQPQGVAPAQPPPPSAKP</sequence>
<dbReference type="EMBL" id="CP082270">
    <property type="protein sequence ID" value="WDM65304.1"/>
    <property type="molecule type" value="Genomic_DNA"/>
</dbReference>
<evidence type="ECO:0000313" key="4">
    <source>
        <dbReference type="Proteomes" id="UP001216828"/>
    </source>
</evidence>
<accession>A0ABY7Y5Q2</accession>
<evidence type="ECO:0000256" key="1">
    <source>
        <dbReference type="SAM" id="MobiDB-lite"/>
    </source>
</evidence>
<feature type="compositionally biased region" description="Pro residues" evidence="1">
    <location>
        <begin position="92"/>
        <end position="101"/>
    </location>
</feature>
<dbReference type="RefSeq" id="WP_274512420.1">
    <property type="nucleotide sequence ID" value="NZ_CP082270.1"/>
</dbReference>
<dbReference type="Proteomes" id="UP001216828">
    <property type="component" value="Chromosome"/>
</dbReference>
<feature type="compositionally biased region" description="Low complexity" evidence="1">
    <location>
        <begin position="82"/>
        <end position="91"/>
    </location>
</feature>
<protein>
    <submittedName>
        <fullName evidence="3">Uncharacterized protein</fullName>
    </submittedName>
</protein>
<keyword evidence="2" id="KW-1133">Transmembrane helix</keyword>
<keyword evidence="4" id="KW-1185">Reference proteome</keyword>
<evidence type="ECO:0000256" key="2">
    <source>
        <dbReference type="SAM" id="Phobius"/>
    </source>
</evidence>
<keyword evidence="2" id="KW-0812">Transmembrane</keyword>
<feature type="transmembrane region" description="Helical" evidence="2">
    <location>
        <begin position="37"/>
        <end position="61"/>
    </location>
</feature>